<comment type="caution">
    <text evidence="1">The sequence shown here is derived from an EMBL/GenBank/DDBJ whole genome shotgun (WGS) entry which is preliminary data.</text>
</comment>
<protein>
    <submittedName>
        <fullName evidence="1">Uncharacterized protein</fullName>
    </submittedName>
</protein>
<proteinExistence type="predicted"/>
<dbReference type="EMBL" id="JAENIM010000041">
    <property type="protein sequence ID" value="MBK1791753.1"/>
    <property type="molecule type" value="Genomic_DNA"/>
</dbReference>
<dbReference type="Proteomes" id="UP000624703">
    <property type="component" value="Unassembled WGS sequence"/>
</dbReference>
<reference evidence="1" key="1">
    <citation type="submission" date="2021-01" db="EMBL/GenBank/DDBJ databases">
        <title>Modified the classification status of verrucomicrobia.</title>
        <authorList>
            <person name="Feng X."/>
        </authorList>
    </citation>
    <scope>NUCLEOTIDE SEQUENCE</scope>
    <source>
        <strain evidence="1">_KCTC 22039</strain>
    </source>
</reference>
<name>A0A8J7MFH5_9BACT</name>
<gene>
    <name evidence="1" type="ORF">JIN82_11380</name>
</gene>
<organism evidence="1 2">
    <name type="scientific">Persicirhabdus sediminis</name>
    <dbReference type="NCBI Taxonomy" id="454144"/>
    <lineage>
        <taxon>Bacteria</taxon>
        <taxon>Pseudomonadati</taxon>
        <taxon>Verrucomicrobiota</taxon>
        <taxon>Verrucomicrobiia</taxon>
        <taxon>Verrucomicrobiales</taxon>
        <taxon>Verrucomicrobiaceae</taxon>
        <taxon>Persicirhabdus</taxon>
    </lineage>
</organism>
<sequence length="148" mass="15999">MLWIMALMVTVAQPGVSYCLCAEALIIGECDCREPAAAPSSCESGCHDCSAPAQLDEFKSSQPSPCKDDDCILELEMDVGLYPAAYGANDWGKNPLTHLAIIGQSAEADWSIQAPHILVDAQRTRGSPLDELACNPVPIFIWNSVYRL</sequence>
<evidence type="ECO:0000313" key="1">
    <source>
        <dbReference type="EMBL" id="MBK1791753.1"/>
    </source>
</evidence>
<accession>A0A8J7MFH5</accession>
<evidence type="ECO:0000313" key="2">
    <source>
        <dbReference type="Proteomes" id="UP000624703"/>
    </source>
</evidence>
<keyword evidence="2" id="KW-1185">Reference proteome</keyword>
<dbReference type="AlphaFoldDB" id="A0A8J7MFH5"/>